<comment type="caution">
    <text evidence="2">The sequence shown here is derived from an EMBL/GenBank/DDBJ whole genome shotgun (WGS) entry which is preliminary data.</text>
</comment>
<dbReference type="RefSeq" id="WP_211853437.1">
    <property type="nucleotide sequence ID" value="NZ_JAAGBB010000017.1"/>
</dbReference>
<feature type="region of interest" description="Disordered" evidence="1">
    <location>
        <begin position="1"/>
        <end position="71"/>
    </location>
</feature>
<evidence type="ECO:0000313" key="3">
    <source>
        <dbReference type="Proteomes" id="UP001196870"/>
    </source>
</evidence>
<accession>A0ABS5EZP2</accession>
<gene>
    <name evidence="2" type="ORF">GXW71_15530</name>
</gene>
<protein>
    <submittedName>
        <fullName evidence="2">Uncharacterized protein</fullName>
    </submittedName>
</protein>
<proteinExistence type="predicted"/>
<evidence type="ECO:0000256" key="1">
    <source>
        <dbReference type="SAM" id="MobiDB-lite"/>
    </source>
</evidence>
<dbReference type="EMBL" id="JAAGBB010000017">
    <property type="protein sequence ID" value="MBR0665769.1"/>
    <property type="molecule type" value="Genomic_DNA"/>
</dbReference>
<keyword evidence="3" id="KW-1185">Reference proteome</keyword>
<sequence length="71" mass="7588">MNASRGAMPQRATASATAEPGRHRERAGAQRDPRTIVPARLALLFSPGGGARLTPAQHRTTPERNSEILTT</sequence>
<feature type="compositionally biased region" description="Basic and acidic residues" evidence="1">
    <location>
        <begin position="20"/>
        <end position="34"/>
    </location>
</feature>
<name>A0ABS5EZP2_9PROT</name>
<evidence type="ECO:0000313" key="2">
    <source>
        <dbReference type="EMBL" id="MBR0665769.1"/>
    </source>
</evidence>
<feature type="compositionally biased region" description="Basic and acidic residues" evidence="1">
    <location>
        <begin position="60"/>
        <end position="71"/>
    </location>
</feature>
<reference evidence="3" key="1">
    <citation type="journal article" date="2021" name="Syst. Appl. Microbiol.">
        <title>Roseomonas hellenica sp. nov., isolated from roots of wild-growing Alkanna tinctoria.</title>
        <authorList>
            <person name="Rat A."/>
            <person name="Naranjo H.D."/>
            <person name="Lebbe L."/>
            <person name="Cnockaert M."/>
            <person name="Krigas N."/>
            <person name="Grigoriadou K."/>
            <person name="Maloupa E."/>
            <person name="Willems A."/>
        </authorList>
    </citation>
    <scope>NUCLEOTIDE SEQUENCE [LARGE SCALE GENOMIC DNA]</scope>
    <source>
        <strain evidence="3">LMG 31523</strain>
    </source>
</reference>
<dbReference type="Proteomes" id="UP001196870">
    <property type="component" value="Unassembled WGS sequence"/>
</dbReference>
<organism evidence="2 3">
    <name type="scientific">Plastoroseomonas hellenica</name>
    <dbReference type="NCBI Taxonomy" id="2687306"/>
    <lineage>
        <taxon>Bacteria</taxon>
        <taxon>Pseudomonadati</taxon>
        <taxon>Pseudomonadota</taxon>
        <taxon>Alphaproteobacteria</taxon>
        <taxon>Acetobacterales</taxon>
        <taxon>Acetobacteraceae</taxon>
        <taxon>Plastoroseomonas</taxon>
    </lineage>
</organism>